<gene>
    <name evidence="1" type="ORF">Pan181_33160</name>
</gene>
<name>A0A518AQU8_9BACT</name>
<evidence type="ECO:0000313" key="1">
    <source>
        <dbReference type="EMBL" id="QDU57102.1"/>
    </source>
</evidence>
<dbReference type="Proteomes" id="UP000315750">
    <property type="component" value="Chromosome"/>
</dbReference>
<organism evidence="1 2">
    <name type="scientific">Aeoliella mucimassa</name>
    <dbReference type="NCBI Taxonomy" id="2527972"/>
    <lineage>
        <taxon>Bacteria</taxon>
        <taxon>Pseudomonadati</taxon>
        <taxon>Planctomycetota</taxon>
        <taxon>Planctomycetia</taxon>
        <taxon>Pirellulales</taxon>
        <taxon>Lacipirellulaceae</taxon>
        <taxon>Aeoliella</taxon>
    </lineage>
</organism>
<dbReference type="KEGG" id="amuc:Pan181_33160"/>
<protein>
    <submittedName>
        <fullName evidence="1">Uncharacterized protein</fullName>
    </submittedName>
</protein>
<reference evidence="1 2" key="1">
    <citation type="submission" date="2019-02" db="EMBL/GenBank/DDBJ databases">
        <title>Deep-cultivation of Planctomycetes and their phenomic and genomic characterization uncovers novel biology.</title>
        <authorList>
            <person name="Wiegand S."/>
            <person name="Jogler M."/>
            <person name="Boedeker C."/>
            <person name="Pinto D."/>
            <person name="Vollmers J."/>
            <person name="Rivas-Marin E."/>
            <person name="Kohn T."/>
            <person name="Peeters S.H."/>
            <person name="Heuer A."/>
            <person name="Rast P."/>
            <person name="Oberbeckmann S."/>
            <person name="Bunk B."/>
            <person name="Jeske O."/>
            <person name="Meyerdierks A."/>
            <person name="Storesund J.E."/>
            <person name="Kallscheuer N."/>
            <person name="Luecker S."/>
            <person name="Lage O.M."/>
            <person name="Pohl T."/>
            <person name="Merkel B.J."/>
            <person name="Hornburger P."/>
            <person name="Mueller R.-W."/>
            <person name="Bruemmer F."/>
            <person name="Labrenz M."/>
            <person name="Spormann A.M."/>
            <person name="Op den Camp H."/>
            <person name="Overmann J."/>
            <person name="Amann R."/>
            <person name="Jetten M.S.M."/>
            <person name="Mascher T."/>
            <person name="Medema M.H."/>
            <person name="Devos D.P."/>
            <person name="Kaster A.-K."/>
            <person name="Ovreas L."/>
            <person name="Rohde M."/>
            <person name="Galperin M.Y."/>
            <person name="Jogler C."/>
        </authorList>
    </citation>
    <scope>NUCLEOTIDE SEQUENCE [LARGE SCALE GENOMIC DNA]</scope>
    <source>
        <strain evidence="1 2">Pan181</strain>
    </source>
</reference>
<proteinExistence type="predicted"/>
<sequence length="33" mass="3474">MGKPTTRSYRSSLATVAKHSADGIAPHGYITAK</sequence>
<keyword evidence="2" id="KW-1185">Reference proteome</keyword>
<dbReference type="AlphaFoldDB" id="A0A518AQU8"/>
<accession>A0A518AQU8</accession>
<evidence type="ECO:0000313" key="2">
    <source>
        <dbReference type="Proteomes" id="UP000315750"/>
    </source>
</evidence>
<dbReference type="EMBL" id="CP036278">
    <property type="protein sequence ID" value="QDU57102.1"/>
    <property type="molecule type" value="Genomic_DNA"/>
</dbReference>